<name>A0A1H5CBC1_9MICO</name>
<dbReference type="OrthoDB" id="9810570at2"/>
<dbReference type="AlphaFoldDB" id="A0A1H5CBC1"/>
<evidence type="ECO:0000313" key="3">
    <source>
        <dbReference type="Proteomes" id="UP000199220"/>
    </source>
</evidence>
<protein>
    <recommendedName>
        <fullName evidence="1">THUMP-like domain-containing protein</fullName>
    </recommendedName>
</protein>
<keyword evidence="3" id="KW-1185">Reference proteome</keyword>
<dbReference type="SUPFAM" id="SSF53335">
    <property type="entry name" value="S-adenosyl-L-methionine-dependent methyltransferases"/>
    <property type="match status" value="1"/>
</dbReference>
<organism evidence="2 3">
    <name type="scientific">Ruania alba</name>
    <dbReference type="NCBI Taxonomy" id="648782"/>
    <lineage>
        <taxon>Bacteria</taxon>
        <taxon>Bacillati</taxon>
        <taxon>Actinomycetota</taxon>
        <taxon>Actinomycetes</taxon>
        <taxon>Micrococcales</taxon>
        <taxon>Ruaniaceae</taxon>
        <taxon>Ruania</taxon>
    </lineage>
</organism>
<dbReference type="InterPro" id="IPR029063">
    <property type="entry name" value="SAM-dependent_MTases_sf"/>
</dbReference>
<dbReference type="RefSeq" id="WP_089771396.1">
    <property type="nucleotide sequence ID" value="NZ_FNTX01000001.1"/>
</dbReference>
<dbReference type="Pfam" id="PF18096">
    <property type="entry name" value="Thump_like"/>
    <property type="match status" value="1"/>
</dbReference>
<dbReference type="Proteomes" id="UP000199220">
    <property type="component" value="Unassembled WGS sequence"/>
</dbReference>
<evidence type="ECO:0000259" key="1">
    <source>
        <dbReference type="Pfam" id="PF18096"/>
    </source>
</evidence>
<reference evidence="3" key="1">
    <citation type="submission" date="2016-10" db="EMBL/GenBank/DDBJ databases">
        <authorList>
            <person name="Varghese N."/>
            <person name="Submissions S."/>
        </authorList>
    </citation>
    <scope>NUCLEOTIDE SEQUENCE [LARGE SCALE GENOMIC DNA]</scope>
    <source>
        <strain evidence="3">DSM 21368</strain>
    </source>
</reference>
<dbReference type="STRING" id="648782.SAMN04488554_0322"/>
<dbReference type="EMBL" id="FNTX01000001">
    <property type="protein sequence ID" value="SED63847.1"/>
    <property type="molecule type" value="Genomic_DNA"/>
</dbReference>
<dbReference type="InterPro" id="IPR041497">
    <property type="entry name" value="Thump-like"/>
</dbReference>
<evidence type="ECO:0000313" key="2">
    <source>
        <dbReference type="EMBL" id="SED63847.1"/>
    </source>
</evidence>
<feature type="domain" description="THUMP-like" evidence="1">
    <location>
        <begin position="327"/>
        <end position="396"/>
    </location>
</feature>
<proteinExistence type="predicted"/>
<sequence length="398" mass="42524">MDRRTLAQLLSPEGWMLLAQLPPYEEKQALQLAEGLRARGLDPDLVSGALTQSRLRTKARAKFGEFADEMLFTDAGLEQATRLVVAARHARRYAEAGVSYVADLGCGLGGDAMAMAGLGLRVLALELEEETAALATVNLRAFDQAQVRLGDAATFDPHAEGVDAVFADPARRTRSGTRVFDPRAYSPDLDTLLGLRTQVPNLGLKVGPGIPYTALPSETHAQWVSVDGAVVEAGLWFGALAPEGPGRSALLLAGGQAHTVAAPGDADARAAQAPAGDLGAYLYEPDGAVIRSGLVARVAEQLEGTLVDESIAYITTPTHRSTPFAVGYRVLDSFDFGLKRLRAYLRTRNVGRLTIKKRGTAVVPDQLRQQLALRGENEATIVLTRLRGKQSVLVVDPL</sequence>
<dbReference type="CDD" id="cd02440">
    <property type="entry name" value="AdoMet_MTases"/>
    <property type="match status" value="1"/>
</dbReference>
<gene>
    <name evidence="2" type="ORF">SAMN04488554_0322</name>
</gene>
<accession>A0A1H5CBC1</accession>
<dbReference type="Gene3D" id="3.40.50.150">
    <property type="entry name" value="Vaccinia Virus protein VP39"/>
    <property type="match status" value="1"/>
</dbReference>